<evidence type="ECO:0000256" key="6">
    <source>
        <dbReference type="PROSITE-ProRule" id="PRU00146"/>
    </source>
</evidence>
<dbReference type="InterPro" id="IPR013083">
    <property type="entry name" value="Znf_RING/FYVE/PHD"/>
</dbReference>
<evidence type="ECO:0000313" key="10">
    <source>
        <dbReference type="Proteomes" id="UP001161247"/>
    </source>
</evidence>
<dbReference type="InterPro" id="IPR019786">
    <property type="entry name" value="Zinc_finger_PHD-type_CS"/>
</dbReference>
<dbReference type="Gene3D" id="3.30.40.10">
    <property type="entry name" value="Zinc/RING finger domain, C3HC4 (zinc finger)"/>
    <property type="match status" value="2"/>
</dbReference>
<dbReference type="Pfam" id="PF23209">
    <property type="entry name" value="IDM1_C"/>
    <property type="match status" value="1"/>
</dbReference>
<evidence type="ECO:0000313" key="9">
    <source>
        <dbReference type="EMBL" id="CAI9104953.1"/>
    </source>
</evidence>
<dbReference type="SUPFAM" id="SSF57903">
    <property type="entry name" value="FYVE/PHD zinc finger"/>
    <property type="match status" value="2"/>
</dbReference>
<feature type="compositionally biased region" description="Basic and acidic residues" evidence="7">
    <location>
        <begin position="191"/>
        <end position="203"/>
    </location>
</feature>
<evidence type="ECO:0000256" key="5">
    <source>
        <dbReference type="ARBA" id="ARBA00023242"/>
    </source>
</evidence>
<dbReference type="GO" id="GO:0042393">
    <property type="term" value="F:histone binding"/>
    <property type="evidence" value="ECO:0007669"/>
    <property type="project" value="TreeGrafter"/>
</dbReference>
<dbReference type="Pfam" id="PF16135">
    <property type="entry name" value="TDBD"/>
    <property type="match status" value="2"/>
</dbReference>
<evidence type="ECO:0000256" key="2">
    <source>
        <dbReference type="ARBA" id="ARBA00022723"/>
    </source>
</evidence>
<dbReference type="PROSITE" id="PS50016">
    <property type="entry name" value="ZF_PHD_2"/>
    <property type="match status" value="1"/>
</dbReference>
<evidence type="ECO:0000256" key="7">
    <source>
        <dbReference type="SAM" id="MobiDB-lite"/>
    </source>
</evidence>
<keyword evidence="2" id="KW-0479">Metal-binding</keyword>
<keyword evidence="5" id="KW-0539">Nucleus</keyword>
<dbReference type="EMBL" id="OX459122">
    <property type="protein sequence ID" value="CAI9104953.1"/>
    <property type="molecule type" value="Genomic_DNA"/>
</dbReference>
<dbReference type="GO" id="GO:0003682">
    <property type="term" value="F:chromatin binding"/>
    <property type="evidence" value="ECO:0007669"/>
    <property type="project" value="TreeGrafter"/>
</dbReference>
<comment type="subcellular location">
    <subcellularLocation>
        <location evidence="1">Nucleus</location>
    </subcellularLocation>
</comment>
<dbReference type="GO" id="GO:0000977">
    <property type="term" value="F:RNA polymerase II transcription regulatory region sequence-specific DNA binding"/>
    <property type="evidence" value="ECO:0007669"/>
    <property type="project" value="TreeGrafter"/>
</dbReference>
<dbReference type="Pfam" id="PF23011">
    <property type="entry name" value="PHD-1st_NSD"/>
    <property type="match status" value="1"/>
</dbReference>
<dbReference type="InterPro" id="IPR056511">
    <property type="entry name" value="IDM1_C"/>
</dbReference>
<dbReference type="PROSITE" id="PS01359">
    <property type="entry name" value="ZF_PHD_1"/>
    <property type="match status" value="1"/>
</dbReference>
<feature type="region of interest" description="Disordered" evidence="7">
    <location>
        <begin position="68"/>
        <end position="122"/>
    </location>
</feature>
<dbReference type="InterPro" id="IPR032308">
    <property type="entry name" value="TDBD"/>
</dbReference>
<evidence type="ECO:0000259" key="8">
    <source>
        <dbReference type="PROSITE" id="PS50016"/>
    </source>
</evidence>
<dbReference type="InterPro" id="IPR001965">
    <property type="entry name" value="Znf_PHD"/>
</dbReference>
<keyword evidence="10" id="KW-1185">Reference proteome</keyword>
<keyword evidence="3 6" id="KW-0863">Zinc-finger</keyword>
<organism evidence="9 10">
    <name type="scientific">Oldenlandia corymbosa var. corymbosa</name>
    <dbReference type="NCBI Taxonomy" id="529605"/>
    <lineage>
        <taxon>Eukaryota</taxon>
        <taxon>Viridiplantae</taxon>
        <taxon>Streptophyta</taxon>
        <taxon>Embryophyta</taxon>
        <taxon>Tracheophyta</taxon>
        <taxon>Spermatophyta</taxon>
        <taxon>Magnoliopsida</taxon>
        <taxon>eudicotyledons</taxon>
        <taxon>Gunneridae</taxon>
        <taxon>Pentapetalae</taxon>
        <taxon>asterids</taxon>
        <taxon>lamiids</taxon>
        <taxon>Gentianales</taxon>
        <taxon>Rubiaceae</taxon>
        <taxon>Rubioideae</taxon>
        <taxon>Spermacoceae</taxon>
        <taxon>Hedyotis-Oldenlandia complex</taxon>
        <taxon>Oldenlandia</taxon>
    </lineage>
</organism>
<dbReference type="GO" id="GO:0045944">
    <property type="term" value="P:positive regulation of transcription by RNA polymerase II"/>
    <property type="evidence" value="ECO:0007669"/>
    <property type="project" value="TreeGrafter"/>
</dbReference>
<gene>
    <name evidence="9" type="ORF">OLC1_LOCUS13756</name>
</gene>
<dbReference type="GO" id="GO:0005634">
    <property type="term" value="C:nucleus"/>
    <property type="evidence" value="ECO:0007669"/>
    <property type="project" value="UniProtKB-SubCell"/>
</dbReference>
<dbReference type="InterPro" id="IPR059153">
    <property type="entry name" value="NSD_PHD-1st"/>
</dbReference>
<evidence type="ECO:0000256" key="3">
    <source>
        <dbReference type="ARBA" id="ARBA00022771"/>
    </source>
</evidence>
<feature type="compositionally biased region" description="Basic and acidic residues" evidence="7">
    <location>
        <begin position="107"/>
        <end position="122"/>
    </location>
</feature>
<reference evidence="9" key="1">
    <citation type="submission" date="2023-03" db="EMBL/GenBank/DDBJ databases">
        <authorList>
            <person name="Julca I."/>
        </authorList>
    </citation>
    <scope>NUCLEOTIDE SEQUENCE</scope>
</reference>
<dbReference type="PANTHER" id="PTHR47025:SF2">
    <property type="entry name" value="AUTOIMMUNE REGULATOR"/>
    <property type="match status" value="1"/>
</dbReference>
<dbReference type="Proteomes" id="UP001161247">
    <property type="component" value="Chromosome 5"/>
</dbReference>
<feature type="compositionally biased region" description="Polar residues" evidence="7">
    <location>
        <begin position="609"/>
        <end position="649"/>
    </location>
</feature>
<dbReference type="InterPro" id="IPR011011">
    <property type="entry name" value="Znf_FYVE_PHD"/>
</dbReference>
<evidence type="ECO:0000256" key="4">
    <source>
        <dbReference type="ARBA" id="ARBA00022833"/>
    </source>
</evidence>
<dbReference type="SMART" id="SM00249">
    <property type="entry name" value="PHD"/>
    <property type="match status" value="2"/>
</dbReference>
<dbReference type="InterPro" id="IPR019787">
    <property type="entry name" value="Znf_PHD-finger"/>
</dbReference>
<dbReference type="SUPFAM" id="SSF55729">
    <property type="entry name" value="Acyl-CoA N-acyltransferases (Nat)"/>
    <property type="match status" value="1"/>
</dbReference>
<accession>A0AAV1DDG7</accession>
<feature type="region of interest" description="Disordered" evidence="7">
    <location>
        <begin position="216"/>
        <end position="247"/>
    </location>
</feature>
<dbReference type="InterPro" id="IPR016181">
    <property type="entry name" value="Acyl_CoA_acyltransferase"/>
</dbReference>
<feature type="compositionally biased region" description="Polar residues" evidence="7">
    <location>
        <begin position="68"/>
        <end position="96"/>
    </location>
</feature>
<dbReference type="Gene3D" id="3.40.630.30">
    <property type="match status" value="1"/>
</dbReference>
<proteinExistence type="predicted"/>
<dbReference type="GO" id="GO:0008270">
    <property type="term" value="F:zinc ion binding"/>
    <property type="evidence" value="ECO:0007669"/>
    <property type="project" value="UniProtKB-KW"/>
</dbReference>
<feature type="domain" description="PHD-type" evidence="8">
    <location>
        <begin position="774"/>
        <end position="819"/>
    </location>
</feature>
<dbReference type="PANTHER" id="PTHR47025">
    <property type="entry name" value="AUTOIMMUNE REGULATOR"/>
    <property type="match status" value="1"/>
</dbReference>
<feature type="region of interest" description="Disordered" evidence="7">
    <location>
        <begin position="136"/>
        <end position="176"/>
    </location>
</feature>
<evidence type="ECO:0000256" key="1">
    <source>
        <dbReference type="ARBA" id="ARBA00004123"/>
    </source>
</evidence>
<protein>
    <submittedName>
        <fullName evidence="9">OLC1v1003755C2</fullName>
    </submittedName>
</protein>
<dbReference type="AlphaFoldDB" id="A0AAV1DDG7"/>
<feature type="region of interest" description="Disordered" evidence="7">
    <location>
        <begin position="184"/>
        <end position="203"/>
    </location>
</feature>
<name>A0AAV1DDG7_OLDCO</name>
<dbReference type="CDD" id="cd15532">
    <property type="entry name" value="PHD2_CHD_II"/>
    <property type="match status" value="1"/>
</dbReference>
<sequence length="1138" mass="124896">MGSPKKSGTAGSMANGDGRSDDNGNGNEDGELFESTIRPGMKREFAMMMKAQAESGIFFGRERVTRLNSPFRQGRLTRSQNSPLGQGRVTRSQNSPLIKKSPGKNGDYFKKGRVKSSDMRKKKKIEDENVIAGEVNDVEMLGDDGEQKGSVAAEEEEVKSDIVDGNSDDEKKQHQDRLLEVNEIVDNQGTENRRGKENLTSEAKDGIVEYMNEDAPVLEEEGGVKVDSDSVAEEAPESLEKLGFENEGADSVEVDIRDPAVENNLPKDGISKCVCEDLIVLKEDLGAKNKAVFFGEDAPESVEKVVPEGENGDSVKVAASDIGTPVLPDNGVPERTYVRRFTRSLLKSKVEEVPKQSGTGWMVNEAFFRSTLVPEEERGVKVDSDFAAVKAPVSVGKVGLESEDGESVKVVAFDAGTPATDNRFPLQYARRFTRSLLKPKVGVPEQSGAEEMVDEEVSEGRTLASTSCSCKLEMKMSKKVELRKKPSRLKDLLDTGLLEGIPVRYVRSSRISKSGEAGLRGVIQGSEILCFCDDCRGIRTVTPAQFELHAGSCNKRQPEFIYLENGRSLRDVLDACKNASSDSLEHAIGVAIDCTVTKRPIFSGECKGPTSSNGTVMSDSCGSKGESQQETTESSDINGRSPVSVSSTKSHGKVSCIRSKPQTQGKLTKKDLGLHKLVFQSNYLEEGATLSYFFHGKLLNTGYKSGSGIFCNCCNQVVSPSVFEAHAGCASRRKPYLQIFTSKGLSLHEVSLAIKKYLKDESTDQNDKSTDQSDDVCSICEGMGELLCCDICPRAFHLECLNLASVPEGDWSCRNCSISSQMNMDANENALAAGRCPGIDPVEEVRKRCVRIVGAKEPDVGGCVLCRGHDFSKGEGFNPLTVIICDQCEREHHVGCLKEHGIDDLKELPKEKWFCCRECRSIHASLQQLVNDGEKQLPDHLLSIIRKKHEADAGSDLSSEPNVSWRLFQGKMASDEDKKWLSDSLSVIQDRFDPIGDPKKEGDDLIRSLIFGESFRNQDLGGMFAAMLIVNSRVVSAGVFRIFSQEVAEMPLVATFNSCQGKGYFRALFSCIENILKSLNVRDLVLPAAHGAESLWLDKLGFVNISAEQLKRYKRDYQMMMFEGTAVFHKTYSEQSST</sequence>
<feature type="region of interest" description="Disordered" evidence="7">
    <location>
        <begin position="608"/>
        <end position="662"/>
    </location>
</feature>
<keyword evidence="4" id="KW-0862">Zinc</keyword>
<feature type="region of interest" description="Disordered" evidence="7">
    <location>
        <begin position="1"/>
        <end position="37"/>
    </location>
</feature>